<gene>
    <name evidence="2" type="ORF">C361_06932</name>
</gene>
<sequence length="104" mass="12053">MQSKQSTYPIAYSPAGYPEARDRSCVYEHDSIMMVLCYAIWFGVVAFCFLEAFIFKFEAKGMPALITSSRKRDKPQVSPGYRLVNYHPSLYNRVISYPDDRRHA</sequence>
<proteinExistence type="predicted"/>
<organism evidence="2 3">
    <name type="scientific">Cryptococcus neoformans Tu259-1</name>
    <dbReference type="NCBI Taxonomy" id="1230072"/>
    <lineage>
        <taxon>Eukaryota</taxon>
        <taxon>Fungi</taxon>
        <taxon>Dikarya</taxon>
        <taxon>Basidiomycota</taxon>
        <taxon>Agaricomycotina</taxon>
        <taxon>Tremellomycetes</taxon>
        <taxon>Tremellales</taxon>
        <taxon>Cryptococcaceae</taxon>
        <taxon>Cryptococcus</taxon>
        <taxon>Cryptococcus neoformans species complex</taxon>
    </lineage>
</organism>
<accession>A0A854Q4B9</accession>
<evidence type="ECO:0000313" key="3">
    <source>
        <dbReference type="Proteomes" id="UP000199727"/>
    </source>
</evidence>
<name>A0A854Q4B9_CRYNE</name>
<reference evidence="2 3" key="1">
    <citation type="submission" date="2017-06" db="EMBL/GenBank/DDBJ databases">
        <title>Global population genomics of the pathogenic fungus Cryptococcus neoformans var. grubii.</title>
        <authorList>
            <person name="Cuomo C."/>
            <person name="Litvintseva A."/>
            <person name="Chen Y."/>
            <person name="Young S."/>
            <person name="Zeng Q."/>
            <person name="Chapman S."/>
            <person name="Gujja S."/>
            <person name="Saif S."/>
            <person name="Birren B."/>
        </authorList>
    </citation>
    <scope>NUCLEOTIDE SEQUENCE [LARGE SCALE GENOMIC DNA]</scope>
    <source>
        <strain evidence="2 3">Tu259-1</strain>
    </source>
</reference>
<protein>
    <submittedName>
        <fullName evidence="2">Uncharacterized protein</fullName>
    </submittedName>
</protein>
<keyword evidence="1" id="KW-0472">Membrane</keyword>
<dbReference type="AlphaFoldDB" id="A0A854Q4B9"/>
<dbReference type="Proteomes" id="UP000199727">
    <property type="component" value="Unassembled WGS sequence"/>
</dbReference>
<evidence type="ECO:0000313" key="2">
    <source>
        <dbReference type="EMBL" id="OXG10238.1"/>
    </source>
</evidence>
<keyword evidence="1" id="KW-0812">Transmembrane</keyword>
<keyword evidence="1" id="KW-1133">Transmembrane helix</keyword>
<dbReference type="EMBL" id="AMKT01000113">
    <property type="protein sequence ID" value="OXG10238.1"/>
    <property type="molecule type" value="Genomic_DNA"/>
</dbReference>
<feature type="transmembrane region" description="Helical" evidence="1">
    <location>
        <begin position="32"/>
        <end position="55"/>
    </location>
</feature>
<comment type="caution">
    <text evidence="2">The sequence shown here is derived from an EMBL/GenBank/DDBJ whole genome shotgun (WGS) entry which is preliminary data.</text>
</comment>
<evidence type="ECO:0000256" key="1">
    <source>
        <dbReference type="SAM" id="Phobius"/>
    </source>
</evidence>